<dbReference type="PROSITE" id="PS00606">
    <property type="entry name" value="KS3_1"/>
    <property type="match status" value="1"/>
</dbReference>
<dbReference type="EMBL" id="JAUOEL010000010">
    <property type="protein sequence ID" value="MDO5976931.1"/>
    <property type="molecule type" value="Genomic_DNA"/>
</dbReference>
<reference evidence="7" key="1">
    <citation type="submission" date="2023-07" db="EMBL/GenBank/DDBJ databases">
        <title>Two novel species in the genus Flavivirga.</title>
        <authorList>
            <person name="Kwon K."/>
        </authorList>
    </citation>
    <scope>NUCLEOTIDE SEQUENCE</scope>
    <source>
        <strain evidence="7">KACC 14158</strain>
    </source>
</reference>
<evidence type="ECO:0000256" key="1">
    <source>
        <dbReference type="ARBA" id="ARBA00022450"/>
    </source>
</evidence>
<organism evidence="7 8">
    <name type="scientific">Flavivirga jejuensis</name>
    <dbReference type="NCBI Taxonomy" id="870487"/>
    <lineage>
        <taxon>Bacteria</taxon>
        <taxon>Pseudomonadati</taxon>
        <taxon>Bacteroidota</taxon>
        <taxon>Flavobacteriia</taxon>
        <taxon>Flavobacteriales</taxon>
        <taxon>Flavobacteriaceae</taxon>
        <taxon>Flavivirga</taxon>
    </lineage>
</organism>
<dbReference type="InterPro" id="IPR032821">
    <property type="entry name" value="PKS_assoc"/>
</dbReference>
<feature type="domain" description="PKS/mFAS DH" evidence="6">
    <location>
        <begin position="634"/>
        <end position="924"/>
    </location>
</feature>
<dbReference type="InterPro" id="IPR042104">
    <property type="entry name" value="PKS_dehydratase_sf"/>
</dbReference>
<dbReference type="Proteomes" id="UP001176806">
    <property type="component" value="Unassembled WGS sequence"/>
</dbReference>
<protein>
    <submittedName>
        <fullName evidence="7">Beta-ketoacyl synthase N-terminal-like domain-containing protein</fullName>
    </submittedName>
</protein>
<feature type="domain" description="Ketosynthase family 3 (KS3)" evidence="5">
    <location>
        <begin position="5"/>
        <end position="440"/>
    </location>
</feature>
<evidence type="ECO:0000259" key="5">
    <source>
        <dbReference type="PROSITE" id="PS52004"/>
    </source>
</evidence>
<feature type="non-terminal residue" evidence="7">
    <location>
        <position position="1065"/>
    </location>
</feature>
<dbReference type="SMART" id="SM00826">
    <property type="entry name" value="PKS_DH"/>
    <property type="match status" value="1"/>
</dbReference>
<dbReference type="InterPro" id="IPR020841">
    <property type="entry name" value="PKS_Beta-ketoAc_synthase_dom"/>
</dbReference>
<evidence type="ECO:0000256" key="4">
    <source>
        <dbReference type="PROSITE-ProRule" id="PRU01363"/>
    </source>
</evidence>
<dbReference type="Gene3D" id="3.10.129.110">
    <property type="entry name" value="Polyketide synthase dehydratase"/>
    <property type="match status" value="1"/>
</dbReference>
<proteinExistence type="predicted"/>
<feature type="active site" description="Proton donor; for dehydratase activity" evidence="4">
    <location>
        <position position="834"/>
    </location>
</feature>
<dbReference type="InterPro" id="IPR016039">
    <property type="entry name" value="Thiolase-like"/>
</dbReference>
<dbReference type="InterPro" id="IPR049900">
    <property type="entry name" value="PKS_mFAS_DH"/>
</dbReference>
<gene>
    <name evidence="7" type="ORF">Q4Q40_22245</name>
</gene>
<dbReference type="InterPro" id="IPR014031">
    <property type="entry name" value="Ketoacyl_synth_C"/>
</dbReference>
<evidence type="ECO:0000313" key="8">
    <source>
        <dbReference type="Proteomes" id="UP001176806"/>
    </source>
</evidence>
<dbReference type="Pfam" id="PF00109">
    <property type="entry name" value="ketoacyl-synt"/>
    <property type="match status" value="1"/>
</dbReference>
<dbReference type="PANTHER" id="PTHR43775:SF37">
    <property type="entry name" value="SI:DKEY-61P9.11"/>
    <property type="match status" value="1"/>
</dbReference>
<dbReference type="SUPFAM" id="SSF53901">
    <property type="entry name" value="Thiolase-like"/>
    <property type="match status" value="1"/>
</dbReference>
<dbReference type="SMART" id="SM00825">
    <property type="entry name" value="PKS_KS"/>
    <property type="match status" value="1"/>
</dbReference>
<feature type="region of interest" description="C-terminal hotdog fold" evidence="4">
    <location>
        <begin position="773"/>
        <end position="924"/>
    </location>
</feature>
<dbReference type="InterPro" id="IPR018201">
    <property type="entry name" value="Ketoacyl_synth_AS"/>
</dbReference>
<keyword evidence="3" id="KW-0808">Transferase</keyword>
<dbReference type="PROSITE" id="PS52004">
    <property type="entry name" value="KS3_2"/>
    <property type="match status" value="1"/>
</dbReference>
<dbReference type="PANTHER" id="PTHR43775">
    <property type="entry name" value="FATTY ACID SYNTHASE"/>
    <property type="match status" value="1"/>
</dbReference>
<dbReference type="Pfam" id="PF16197">
    <property type="entry name" value="KAsynt_C_assoc"/>
    <property type="match status" value="1"/>
</dbReference>
<keyword evidence="2" id="KW-0597">Phosphoprotein</keyword>
<feature type="active site" description="Proton acceptor; for dehydratase activity" evidence="4">
    <location>
        <position position="663"/>
    </location>
</feature>
<keyword evidence="8" id="KW-1185">Reference proteome</keyword>
<evidence type="ECO:0000256" key="2">
    <source>
        <dbReference type="ARBA" id="ARBA00022553"/>
    </source>
</evidence>
<dbReference type="InterPro" id="IPR050091">
    <property type="entry name" value="PKS_NRPS_Biosynth_Enz"/>
</dbReference>
<dbReference type="InterPro" id="IPR020807">
    <property type="entry name" value="PKS_DH"/>
</dbReference>
<dbReference type="InterPro" id="IPR014030">
    <property type="entry name" value="Ketoacyl_synth_N"/>
</dbReference>
<dbReference type="InterPro" id="IPR049551">
    <property type="entry name" value="PKS_DH_C"/>
</dbReference>
<evidence type="ECO:0000256" key="3">
    <source>
        <dbReference type="ARBA" id="ARBA00022679"/>
    </source>
</evidence>
<keyword evidence="1" id="KW-0596">Phosphopantetheine</keyword>
<comment type="caution">
    <text evidence="7">The sequence shown here is derived from an EMBL/GenBank/DDBJ whole genome shotgun (WGS) entry which is preliminary data.</text>
</comment>
<dbReference type="Pfam" id="PF21089">
    <property type="entry name" value="PKS_DH_N"/>
    <property type="match status" value="1"/>
</dbReference>
<accession>A0ABT8WVK5</accession>
<evidence type="ECO:0000313" key="7">
    <source>
        <dbReference type="EMBL" id="MDO5976931.1"/>
    </source>
</evidence>
<dbReference type="Gene3D" id="1.10.1240.100">
    <property type="match status" value="1"/>
</dbReference>
<dbReference type="PROSITE" id="PS52019">
    <property type="entry name" value="PKS_MFAS_DH"/>
    <property type="match status" value="1"/>
</dbReference>
<evidence type="ECO:0000259" key="6">
    <source>
        <dbReference type="PROSITE" id="PS52019"/>
    </source>
</evidence>
<name>A0ABT8WVK5_9FLAO</name>
<sequence length="1065" mass="119125">MKTNTNDIAVIGVSCRFPGAKDYKQYWDNLCSGISSIQEIPKKRWNWENYWGDPIKDTNKSNSKWGGFIKDIDSFDCGFFGLSGKEVEAMDPQQRIMLELSWSCFEDASIRPSDHSGDQIGVYLGVFNFDYKELQEKGGKTSIEAHHSTGTASAIIPNRISYFYNFNGPSVPVDTACSSSLHAIHLAIQSLQLGECNMALAGGISLILTPTRHISFSKTGMLSPTGSCKTFDTKADGYVRGEGAGVILLKPLSQALSDGDTVYGVIKGSAVNHGGKNYTLTYPNADAQAAVITSALKKAKVNPNTISYVEAHGTGTPKGDPIEFEGLIKAFGGSRKEPARNPHCGLGSVKANIGHLESAAGIAGFIKVLLALKHKQIPGQQNFHNLNTRIQLDKSPFYIVEKLQTWNQLRPDENKKAIPRRAGISSFGFGGTNAHIIIEEAPISKIDFNKNNPAYLIVFSAVTKESLNKKIKEFVHWMEHNMDQENIGDISANLLLGREHFEFRIAFVAKDKSEMLKLLKDIIQKKEVKIISKFINHFKSFSSSLFEHVGQNVLKELNLESNNGEESYLEKLDTLSQLYMMSLDLDWRSLFSGDSFRRISLPTYPFQQDRLWIPELSLKTSGVENNQQFLSKIHPFIHKNISDLTSQKYASSFDGEEPFLKDHVINDNKTFPAVAFLEMAIAAIKNAISSKSFNEGIVLRNLIWIRPILVDYTSVNVEIILNPKSSELIDFEIYTKSNDLEIQKITHCSGDAVLKNLTNLSPISSQEIKGQCAKHYYSSKRCYEILSNKGFSYGHSHKLLEEIWFGTNQALAKISSSSLTSLLTQYFLFPGISDACLQAAILLFAYEKDKFSDTENSFLPFSLKELKIFKRCENEMWAWVKRTSNIKNSNNFNKVDIILFNKHGAVCISMKDVSFKQATGISKSISTDKMLLTRNWSGSVGENPDPFPFDNHIVFFAGLQNNMDLGDIESRTLHSDADSMPDKFTDFAIDLFNQIQKLLKQKSNDKVLIQLVVPEDEPNSLFSALFGLLRTAQQENPRISCQSIALDKKSRASIHSLLIQERSLK</sequence>
<dbReference type="RefSeq" id="WP_303304266.1">
    <property type="nucleotide sequence ID" value="NZ_JAUOEL010000010.1"/>
</dbReference>
<dbReference type="Gene3D" id="3.40.47.10">
    <property type="match status" value="1"/>
</dbReference>
<dbReference type="InterPro" id="IPR049552">
    <property type="entry name" value="PKS_DH_N"/>
</dbReference>
<dbReference type="CDD" id="cd00833">
    <property type="entry name" value="PKS"/>
    <property type="match status" value="1"/>
</dbReference>
<dbReference type="Pfam" id="PF02801">
    <property type="entry name" value="Ketoacyl-synt_C"/>
    <property type="match status" value="1"/>
</dbReference>
<dbReference type="Gene3D" id="3.40.50.720">
    <property type="entry name" value="NAD(P)-binding Rossmann-like Domain"/>
    <property type="match status" value="1"/>
</dbReference>
<dbReference type="Pfam" id="PF14765">
    <property type="entry name" value="PS-DH"/>
    <property type="match status" value="1"/>
</dbReference>
<feature type="region of interest" description="N-terminal hotdog fold" evidence="4">
    <location>
        <begin position="634"/>
        <end position="759"/>
    </location>
</feature>